<dbReference type="Pfam" id="PF02771">
    <property type="entry name" value="Acyl-CoA_dh_N"/>
    <property type="match status" value="1"/>
</dbReference>
<evidence type="ECO:0000259" key="6">
    <source>
        <dbReference type="Pfam" id="PF00441"/>
    </source>
</evidence>
<dbReference type="SUPFAM" id="SSF56645">
    <property type="entry name" value="Acyl-CoA dehydrogenase NM domain-like"/>
    <property type="match status" value="1"/>
</dbReference>
<dbReference type="Pfam" id="PF00441">
    <property type="entry name" value="Acyl-CoA_dh_1"/>
    <property type="match status" value="1"/>
</dbReference>
<evidence type="ECO:0000256" key="5">
    <source>
        <dbReference type="RuleBase" id="RU362125"/>
    </source>
</evidence>
<evidence type="ECO:0000259" key="7">
    <source>
        <dbReference type="Pfam" id="PF02770"/>
    </source>
</evidence>
<dbReference type="EMBL" id="BAABAZ010000006">
    <property type="protein sequence ID" value="GAA4284650.1"/>
    <property type="molecule type" value="Genomic_DNA"/>
</dbReference>
<dbReference type="InterPro" id="IPR009100">
    <property type="entry name" value="AcylCoA_DH/oxidase_NM_dom_sf"/>
</dbReference>
<dbReference type="InterPro" id="IPR013786">
    <property type="entry name" value="AcylCoA_DH/ox_N"/>
</dbReference>
<keyword evidence="4 5" id="KW-0274">FAD</keyword>
<comment type="cofactor">
    <cofactor evidence="1 5">
        <name>FAD</name>
        <dbReference type="ChEBI" id="CHEBI:57692"/>
    </cofactor>
</comment>
<feature type="domain" description="Acyl-CoA oxidase/dehydrogenase middle" evidence="7">
    <location>
        <begin position="133"/>
        <end position="235"/>
    </location>
</feature>
<dbReference type="InterPro" id="IPR036250">
    <property type="entry name" value="AcylCo_DH-like_C"/>
</dbReference>
<evidence type="ECO:0000256" key="3">
    <source>
        <dbReference type="ARBA" id="ARBA00022630"/>
    </source>
</evidence>
<dbReference type="PROSITE" id="PS00073">
    <property type="entry name" value="ACYL_COA_DH_2"/>
    <property type="match status" value="1"/>
</dbReference>
<protein>
    <submittedName>
        <fullName evidence="9">Acyl-CoA dehydrogenase family protein</fullName>
    </submittedName>
</protein>
<dbReference type="InterPro" id="IPR006091">
    <property type="entry name" value="Acyl-CoA_Oxase/DH_mid-dom"/>
</dbReference>
<evidence type="ECO:0000259" key="8">
    <source>
        <dbReference type="Pfam" id="PF02771"/>
    </source>
</evidence>
<name>A0ABP8EL49_9MICO</name>
<dbReference type="Proteomes" id="UP001501586">
    <property type="component" value="Unassembled WGS sequence"/>
</dbReference>
<keyword evidence="5" id="KW-0560">Oxidoreductase</keyword>
<dbReference type="PROSITE" id="PS00072">
    <property type="entry name" value="ACYL_COA_DH_1"/>
    <property type="match status" value="1"/>
</dbReference>
<reference evidence="10" key="1">
    <citation type="journal article" date="2019" name="Int. J. Syst. Evol. Microbiol.">
        <title>The Global Catalogue of Microorganisms (GCM) 10K type strain sequencing project: providing services to taxonomists for standard genome sequencing and annotation.</title>
        <authorList>
            <consortium name="The Broad Institute Genomics Platform"/>
            <consortium name="The Broad Institute Genome Sequencing Center for Infectious Disease"/>
            <person name="Wu L."/>
            <person name="Ma J."/>
        </authorList>
    </citation>
    <scope>NUCLEOTIDE SEQUENCE [LARGE SCALE GENOMIC DNA]</scope>
    <source>
        <strain evidence="10">JCM 17458</strain>
    </source>
</reference>
<evidence type="ECO:0000256" key="2">
    <source>
        <dbReference type="ARBA" id="ARBA00009347"/>
    </source>
</evidence>
<comment type="caution">
    <text evidence="9">The sequence shown here is derived from an EMBL/GenBank/DDBJ whole genome shotgun (WGS) entry which is preliminary data.</text>
</comment>
<evidence type="ECO:0000256" key="4">
    <source>
        <dbReference type="ARBA" id="ARBA00022827"/>
    </source>
</evidence>
<dbReference type="Gene3D" id="2.40.110.10">
    <property type="entry name" value="Butyryl-CoA Dehydrogenase, subunit A, domain 2"/>
    <property type="match status" value="1"/>
</dbReference>
<dbReference type="InterPro" id="IPR037069">
    <property type="entry name" value="AcylCoA_DH/ox_N_sf"/>
</dbReference>
<keyword evidence="3 5" id="KW-0285">Flavoprotein</keyword>
<dbReference type="PANTHER" id="PTHR43884">
    <property type="entry name" value="ACYL-COA DEHYDROGENASE"/>
    <property type="match status" value="1"/>
</dbReference>
<feature type="domain" description="Acyl-CoA dehydrogenase/oxidase C-terminal" evidence="6">
    <location>
        <begin position="247"/>
        <end position="395"/>
    </location>
</feature>
<dbReference type="Gene3D" id="1.20.140.10">
    <property type="entry name" value="Butyryl-CoA Dehydrogenase, subunit A, domain 3"/>
    <property type="match status" value="1"/>
</dbReference>
<keyword evidence="10" id="KW-1185">Reference proteome</keyword>
<proteinExistence type="inferred from homology"/>
<comment type="similarity">
    <text evidence="2 5">Belongs to the acyl-CoA dehydrogenase family.</text>
</comment>
<dbReference type="SUPFAM" id="SSF47203">
    <property type="entry name" value="Acyl-CoA dehydrogenase C-terminal domain-like"/>
    <property type="match status" value="1"/>
</dbReference>
<dbReference type="RefSeq" id="WP_236862631.1">
    <property type="nucleotide sequence ID" value="NZ_BAABAZ010000006.1"/>
</dbReference>
<dbReference type="InterPro" id="IPR009075">
    <property type="entry name" value="AcylCo_DH/oxidase_C"/>
</dbReference>
<feature type="domain" description="Acyl-CoA dehydrogenase/oxidase N-terminal" evidence="8">
    <location>
        <begin position="18"/>
        <end position="128"/>
    </location>
</feature>
<evidence type="ECO:0000313" key="9">
    <source>
        <dbReference type="EMBL" id="GAA4284650.1"/>
    </source>
</evidence>
<dbReference type="InterPro" id="IPR046373">
    <property type="entry name" value="Acyl-CoA_Oxase/DH_mid-dom_sf"/>
</dbReference>
<evidence type="ECO:0000256" key="1">
    <source>
        <dbReference type="ARBA" id="ARBA00001974"/>
    </source>
</evidence>
<organism evidence="9 10">
    <name type="scientific">Brevibacterium daeguense</name>
    <dbReference type="NCBI Taxonomy" id="909936"/>
    <lineage>
        <taxon>Bacteria</taxon>
        <taxon>Bacillati</taxon>
        <taxon>Actinomycetota</taxon>
        <taxon>Actinomycetes</taxon>
        <taxon>Micrococcales</taxon>
        <taxon>Brevibacteriaceae</taxon>
        <taxon>Brevibacterium</taxon>
    </lineage>
</organism>
<sequence length="397" mass="42507">MATTTTTTTGFTPGMLPDEYESLRRQVAKFADTEVAPVSAELDAAHRFPYELVARMGAMGLFGLPFDEEHGGMGGDYFALCLAIEEIARVNQSLAITLEAGVSLGAMPIHRFGTEEQKREWLPQLTDGSGLAAFGLTEPEAGSDAGGTRTKAVLEDGTWTINGSKSFITNSGTDITRLVTATAVTGTRIGGDGQEKPEISTIMIPAGTPGFTAEPAYDKVGWNSSDTHPLTFDNVRVPEENLLGERGRGYANFLRILDEGRIAVAALSVGAAQGCVDESVKYAGERTSFGRPIAEYQGISFKIARMEARVVAARTAYYLAASRMLAGLPFKKEAAIAKLVAGEAAMDNARDATQIHGGYGFMNEYLVARHYRDSKILEVGEGTTEVQLMLIARELGI</sequence>
<gene>
    <name evidence="9" type="ORF">GCM10022261_21810</name>
</gene>
<accession>A0ABP8EL49</accession>
<dbReference type="InterPro" id="IPR006089">
    <property type="entry name" value="Acyl-CoA_DH_CS"/>
</dbReference>
<evidence type="ECO:0000313" key="10">
    <source>
        <dbReference type="Proteomes" id="UP001501586"/>
    </source>
</evidence>
<dbReference type="PANTHER" id="PTHR43884:SF12">
    <property type="entry name" value="ISOVALERYL-COA DEHYDROGENASE, MITOCHONDRIAL-RELATED"/>
    <property type="match status" value="1"/>
</dbReference>
<dbReference type="Gene3D" id="1.10.540.10">
    <property type="entry name" value="Acyl-CoA dehydrogenase/oxidase, N-terminal domain"/>
    <property type="match status" value="1"/>
</dbReference>
<dbReference type="Pfam" id="PF02770">
    <property type="entry name" value="Acyl-CoA_dh_M"/>
    <property type="match status" value="1"/>
</dbReference>